<proteinExistence type="predicted"/>
<evidence type="ECO:0000313" key="1">
    <source>
        <dbReference type="EMBL" id="KAK7361510.1"/>
    </source>
</evidence>
<dbReference type="Proteomes" id="UP001367508">
    <property type="component" value="Unassembled WGS sequence"/>
</dbReference>
<comment type="caution">
    <text evidence="1">The sequence shown here is derived from an EMBL/GenBank/DDBJ whole genome shotgun (WGS) entry which is preliminary data.</text>
</comment>
<evidence type="ECO:0000313" key="2">
    <source>
        <dbReference type="Proteomes" id="UP001367508"/>
    </source>
</evidence>
<name>A0AAN9MUX6_CANGL</name>
<dbReference type="AlphaFoldDB" id="A0AAN9MUX6"/>
<keyword evidence="2" id="KW-1185">Reference proteome</keyword>
<gene>
    <name evidence="1" type="ORF">VNO77_03578</name>
</gene>
<sequence>MEPRNMKSAPDLPCCHHLFKTKEPDIKNTNARRTRFAVPPANFLPLNLYFSGGVLVPPSTPEIHFAKS</sequence>
<protein>
    <submittedName>
        <fullName evidence="1">Uncharacterized protein</fullName>
    </submittedName>
</protein>
<accession>A0AAN9MUX6</accession>
<organism evidence="1 2">
    <name type="scientific">Canavalia gladiata</name>
    <name type="common">Sword bean</name>
    <name type="synonym">Dolichos gladiatus</name>
    <dbReference type="NCBI Taxonomy" id="3824"/>
    <lineage>
        <taxon>Eukaryota</taxon>
        <taxon>Viridiplantae</taxon>
        <taxon>Streptophyta</taxon>
        <taxon>Embryophyta</taxon>
        <taxon>Tracheophyta</taxon>
        <taxon>Spermatophyta</taxon>
        <taxon>Magnoliopsida</taxon>
        <taxon>eudicotyledons</taxon>
        <taxon>Gunneridae</taxon>
        <taxon>Pentapetalae</taxon>
        <taxon>rosids</taxon>
        <taxon>fabids</taxon>
        <taxon>Fabales</taxon>
        <taxon>Fabaceae</taxon>
        <taxon>Papilionoideae</taxon>
        <taxon>50 kb inversion clade</taxon>
        <taxon>NPAAA clade</taxon>
        <taxon>indigoferoid/millettioid clade</taxon>
        <taxon>Phaseoleae</taxon>
        <taxon>Canavalia</taxon>
    </lineage>
</organism>
<dbReference type="EMBL" id="JAYMYQ010000001">
    <property type="protein sequence ID" value="KAK7361510.1"/>
    <property type="molecule type" value="Genomic_DNA"/>
</dbReference>
<reference evidence="1 2" key="1">
    <citation type="submission" date="2024-01" db="EMBL/GenBank/DDBJ databases">
        <title>The genomes of 5 underutilized Papilionoideae crops provide insights into root nodulation and disease resistanc.</title>
        <authorList>
            <person name="Jiang F."/>
        </authorList>
    </citation>
    <scope>NUCLEOTIDE SEQUENCE [LARGE SCALE GENOMIC DNA]</scope>
    <source>
        <strain evidence="1">LVBAO_FW01</strain>
        <tissue evidence="1">Leaves</tissue>
    </source>
</reference>